<feature type="transmembrane region" description="Helical" evidence="1">
    <location>
        <begin position="419"/>
        <end position="439"/>
    </location>
</feature>
<feature type="transmembrane region" description="Helical" evidence="1">
    <location>
        <begin position="185"/>
        <end position="205"/>
    </location>
</feature>
<sequence length="457" mass="51788">MTEYVSIITILSNIFALFVIWNIWRWKIFVHPGAYFSVLWAISVMSEWYLVETDLAMTPNPQFIDELNLYGAFASFCFAIFSLIGQKYSRHEIKIEIVSNKKMLLALMWIAIVATIANFIYKGATLSFATNRGYGGISDVGDHIYREFTVLDSLLSIFTGGVFLYTIYMGYALAKKITDQKELPIKRYLIIALPFVITFLSAVIIGGRNPIVSSIKLYVLGIGFGLPLVLAKKSRKRIILLITSALIAFSMFSSYVADERIEIAMTSKQEYDSEILNKFAGIMDYMSAHYWGYQLRRTDYADGNNLLYGKATLYGLGDIRIPFSSMLGINSGLLDVFGIEYDNLDIYKDKAEGYYTTSTIFMPMVRDYGLYGTFLYILIVVIVTQYLFLNVIKKTKCTGLSLVPFYIVFTYWSSANFNVGLGGATITPILLSVIVYDILQNNYSSNVIKNKRLYSSK</sequence>
<keyword evidence="1" id="KW-1133">Transmembrane helix</keyword>
<feature type="transmembrane region" description="Helical" evidence="1">
    <location>
        <begin position="67"/>
        <end position="84"/>
    </location>
</feature>
<gene>
    <name evidence="2" type="ORF">BN938_0773</name>
</gene>
<evidence type="ECO:0000313" key="3">
    <source>
        <dbReference type="Proteomes" id="UP000027616"/>
    </source>
</evidence>
<proteinExistence type="predicted"/>
<dbReference type="EMBL" id="HG934468">
    <property type="protein sequence ID" value="CDN30877.1"/>
    <property type="molecule type" value="Genomic_DNA"/>
</dbReference>
<dbReference type="KEGG" id="rbc:BN938_0773"/>
<feature type="transmembrane region" description="Helical" evidence="1">
    <location>
        <begin position="6"/>
        <end position="24"/>
    </location>
</feature>
<protein>
    <submittedName>
        <fullName evidence="2">Uncharacterized protein</fullName>
    </submittedName>
</protein>
<evidence type="ECO:0000313" key="2">
    <source>
        <dbReference type="EMBL" id="CDN30877.1"/>
    </source>
</evidence>
<feature type="transmembrane region" description="Helical" evidence="1">
    <location>
        <begin position="104"/>
        <end position="121"/>
    </location>
</feature>
<dbReference type="eggNOG" id="ENOG50341BE">
    <property type="taxonomic scope" value="Bacteria"/>
</dbReference>
<feature type="transmembrane region" description="Helical" evidence="1">
    <location>
        <begin position="238"/>
        <end position="257"/>
    </location>
</feature>
<feature type="transmembrane region" description="Helical" evidence="1">
    <location>
        <begin position="368"/>
        <end position="389"/>
    </location>
</feature>
<dbReference type="AlphaFoldDB" id="A0A060R718"/>
<organism evidence="2 3">
    <name type="scientific">Mucinivorans hirudinis</name>
    <dbReference type="NCBI Taxonomy" id="1433126"/>
    <lineage>
        <taxon>Bacteria</taxon>
        <taxon>Pseudomonadati</taxon>
        <taxon>Bacteroidota</taxon>
        <taxon>Bacteroidia</taxon>
        <taxon>Bacteroidales</taxon>
        <taxon>Rikenellaceae</taxon>
        <taxon>Mucinivorans</taxon>
    </lineage>
</organism>
<feature type="transmembrane region" description="Helical" evidence="1">
    <location>
        <begin position="211"/>
        <end position="231"/>
    </location>
</feature>
<reference evidence="2 3" key="1">
    <citation type="journal article" date="2015" name="Genome Announc.">
        <title>Complete Genome Sequence of the Novel Leech Symbiont Mucinivorans hirudinis M3T.</title>
        <authorList>
            <person name="Nelson M.C."/>
            <person name="Bomar L."/>
            <person name="Graf J."/>
        </authorList>
    </citation>
    <scope>NUCLEOTIDE SEQUENCE [LARGE SCALE GENOMIC DNA]</scope>
    <source>
        <strain evidence="3">M3</strain>
    </source>
</reference>
<keyword evidence="3" id="KW-1185">Reference proteome</keyword>
<dbReference type="NCBIfam" id="TIGR04370">
    <property type="entry name" value="glyco_rpt_poly"/>
    <property type="match status" value="1"/>
</dbReference>
<accession>A0A060R718</accession>
<keyword evidence="1" id="KW-0812">Transmembrane</keyword>
<dbReference type="STRING" id="1433126.BN938_0773"/>
<feature type="transmembrane region" description="Helical" evidence="1">
    <location>
        <begin position="154"/>
        <end position="173"/>
    </location>
</feature>
<keyword evidence="1" id="KW-0472">Membrane</keyword>
<feature type="transmembrane region" description="Helical" evidence="1">
    <location>
        <begin position="396"/>
        <end position="413"/>
    </location>
</feature>
<name>A0A060R718_9BACT</name>
<dbReference type="HOGENOM" id="CLU_598276_0_0_10"/>
<feature type="transmembrane region" description="Helical" evidence="1">
    <location>
        <begin position="33"/>
        <end position="51"/>
    </location>
</feature>
<evidence type="ECO:0000256" key="1">
    <source>
        <dbReference type="SAM" id="Phobius"/>
    </source>
</evidence>
<dbReference type="Proteomes" id="UP000027616">
    <property type="component" value="Chromosome I"/>
</dbReference>